<dbReference type="InterPro" id="IPR001469">
    <property type="entry name" value="ATP_synth_F1_dsu/esu"/>
</dbReference>
<keyword evidence="9" id="KW-0472">Membrane</keyword>
<dbReference type="PANTHER" id="PTHR13822">
    <property type="entry name" value="ATP SYNTHASE DELTA/EPSILON CHAIN"/>
    <property type="match status" value="1"/>
</dbReference>
<dbReference type="InterPro" id="IPR020546">
    <property type="entry name" value="ATP_synth_F1_dsu/esu_N"/>
</dbReference>
<comment type="similarity">
    <text evidence="2">Belongs to the ATPase epsilon chain family.</text>
</comment>
<keyword evidence="4" id="KW-0375">Hydrogen ion transport</keyword>
<dbReference type="InterPro" id="IPR036771">
    <property type="entry name" value="ATPsynth_dsu/esu_N"/>
</dbReference>
<proteinExistence type="inferred from homology"/>
<accession>A0A803M4J9</accession>
<evidence type="ECO:0000256" key="1">
    <source>
        <dbReference type="ARBA" id="ARBA00004273"/>
    </source>
</evidence>
<dbReference type="EnsemblPlants" id="AUR62023372-RA">
    <property type="protein sequence ID" value="AUR62023372-RA:cds"/>
    <property type="gene ID" value="AUR62023372"/>
</dbReference>
<dbReference type="NCBIfam" id="TIGR01216">
    <property type="entry name" value="ATP_synt_epsi"/>
    <property type="match status" value="1"/>
</dbReference>
<evidence type="ECO:0000256" key="8">
    <source>
        <dbReference type="ARBA" id="ARBA00023128"/>
    </source>
</evidence>
<keyword evidence="8" id="KW-0496">Mitochondrion</keyword>
<keyword evidence="6" id="KW-0809">Transit peptide</keyword>
<dbReference type="PANTHER" id="PTHR13822:SF7">
    <property type="entry name" value="ATP SYNTHASE SUBUNIT DELTA, MITOCHONDRIAL"/>
    <property type="match status" value="1"/>
</dbReference>
<dbReference type="OMA" id="GHTAIMT"/>
<evidence type="ECO:0000256" key="9">
    <source>
        <dbReference type="ARBA" id="ARBA00023136"/>
    </source>
</evidence>
<dbReference type="Pfam" id="PF02823">
    <property type="entry name" value="ATP-synt_DE_N"/>
    <property type="match status" value="1"/>
</dbReference>
<gene>
    <name evidence="11" type="primary">LOC110720470</name>
</gene>
<reference evidence="11" key="1">
    <citation type="journal article" date="2017" name="Nature">
        <title>The genome of Chenopodium quinoa.</title>
        <authorList>
            <person name="Jarvis D.E."/>
            <person name="Ho Y.S."/>
            <person name="Lightfoot D.J."/>
            <person name="Schmoeckel S.M."/>
            <person name="Li B."/>
            <person name="Borm T.J.A."/>
            <person name="Ohyanagi H."/>
            <person name="Mineta K."/>
            <person name="Michell C.T."/>
            <person name="Saber N."/>
            <person name="Kharbatia N.M."/>
            <person name="Rupper R.R."/>
            <person name="Sharp A.R."/>
            <person name="Dally N."/>
            <person name="Boughton B.A."/>
            <person name="Woo Y.H."/>
            <person name="Gao G."/>
            <person name="Schijlen E.G.W.M."/>
            <person name="Guo X."/>
            <person name="Momin A.A."/>
            <person name="Negrao S."/>
            <person name="Al-Babili S."/>
            <person name="Gehring C."/>
            <person name="Roessner U."/>
            <person name="Jung C."/>
            <person name="Murphy K."/>
            <person name="Arold S.T."/>
            <person name="Gojobori T."/>
            <person name="van der Linden C.G."/>
            <person name="van Loo E.N."/>
            <person name="Jellen E.N."/>
            <person name="Maughan P.J."/>
            <person name="Tester M."/>
        </authorList>
    </citation>
    <scope>NUCLEOTIDE SEQUENCE [LARGE SCALE GENOMIC DNA]</scope>
    <source>
        <strain evidence="11">cv. PI 614886</strain>
    </source>
</reference>
<organism evidence="11 12">
    <name type="scientific">Chenopodium quinoa</name>
    <name type="common">Quinoa</name>
    <dbReference type="NCBI Taxonomy" id="63459"/>
    <lineage>
        <taxon>Eukaryota</taxon>
        <taxon>Viridiplantae</taxon>
        <taxon>Streptophyta</taxon>
        <taxon>Embryophyta</taxon>
        <taxon>Tracheophyta</taxon>
        <taxon>Spermatophyta</taxon>
        <taxon>Magnoliopsida</taxon>
        <taxon>eudicotyledons</taxon>
        <taxon>Gunneridae</taxon>
        <taxon>Pentapetalae</taxon>
        <taxon>Caryophyllales</taxon>
        <taxon>Chenopodiaceae</taxon>
        <taxon>Chenopodioideae</taxon>
        <taxon>Atripliceae</taxon>
        <taxon>Chenopodium</taxon>
    </lineage>
</organism>
<dbReference type="AlphaFoldDB" id="A0A803M4J9"/>
<dbReference type="GO" id="GO:0045259">
    <property type="term" value="C:proton-transporting ATP synthase complex"/>
    <property type="evidence" value="ECO:0007669"/>
    <property type="project" value="InterPro"/>
</dbReference>
<evidence type="ECO:0000256" key="5">
    <source>
        <dbReference type="ARBA" id="ARBA00022792"/>
    </source>
</evidence>
<evidence type="ECO:0000256" key="4">
    <source>
        <dbReference type="ARBA" id="ARBA00022781"/>
    </source>
</evidence>
<evidence type="ECO:0000256" key="3">
    <source>
        <dbReference type="ARBA" id="ARBA00022448"/>
    </source>
</evidence>
<dbReference type="SUPFAM" id="SSF51344">
    <property type="entry name" value="Epsilon subunit of F1F0-ATP synthase N-terminal domain"/>
    <property type="match status" value="1"/>
</dbReference>
<dbReference type="Gramene" id="AUR62023372-RA">
    <property type="protein sequence ID" value="AUR62023372-RA:cds"/>
    <property type="gene ID" value="AUR62023372"/>
</dbReference>
<dbReference type="CDD" id="cd12152">
    <property type="entry name" value="F1-ATPase_delta"/>
    <property type="match status" value="1"/>
</dbReference>
<name>A0A803M4J9_CHEQI</name>
<evidence type="ECO:0000313" key="12">
    <source>
        <dbReference type="Proteomes" id="UP000596660"/>
    </source>
</evidence>
<sequence>MLPRASQLAGAAASRWFSTIYAAAPAEAEEMFNEAWMKVVPNFDPPKTPLSFIQPSPPIPTSIPSKLTLNFHLPYSSHLSNKQVDMVIVPAITGQMGVLPGHTATMTELKPGIISLQEGNEITKYFVCGGFAFIHPNSVADIITVEAVPLDNIDPNMVQKGLAEFSQKLNSAATDYEKIEAQIGVDVHNALQSALMG</sequence>
<dbReference type="HAMAP" id="MF_00530">
    <property type="entry name" value="ATP_synth_epsil_bac"/>
    <property type="match status" value="1"/>
</dbReference>
<protein>
    <recommendedName>
        <fullName evidence="10">ATP synthase F1 complex delta/epsilon subunit N-terminal domain-containing protein</fullName>
    </recommendedName>
</protein>
<evidence type="ECO:0000259" key="10">
    <source>
        <dbReference type="Pfam" id="PF02823"/>
    </source>
</evidence>
<evidence type="ECO:0000256" key="2">
    <source>
        <dbReference type="ARBA" id="ARBA00005712"/>
    </source>
</evidence>
<feature type="domain" description="ATP synthase F1 complex delta/epsilon subunit N-terminal" evidence="10">
    <location>
        <begin position="70"/>
        <end position="139"/>
    </location>
</feature>
<keyword evidence="12" id="KW-1185">Reference proteome</keyword>
<dbReference type="Gene3D" id="2.60.15.10">
    <property type="entry name" value="F0F1 ATP synthase delta/epsilon subunit, N-terminal"/>
    <property type="match status" value="1"/>
</dbReference>
<evidence type="ECO:0000313" key="11">
    <source>
        <dbReference type="EnsemblPlants" id="AUR62023372-RA:cds"/>
    </source>
</evidence>
<keyword evidence="3" id="KW-0813">Transport</keyword>
<dbReference type="Proteomes" id="UP000596660">
    <property type="component" value="Unplaced"/>
</dbReference>
<dbReference type="KEGG" id="cqi:110720470"/>
<dbReference type="OrthoDB" id="270171at2759"/>
<evidence type="ECO:0000256" key="7">
    <source>
        <dbReference type="ARBA" id="ARBA00023065"/>
    </source>
</evidence>
<dbReference type="GO" id="GO:0046933">
    <property type="term" value="F:proton-transporting ATP synthase activity, rotational mechanism"/>
    <property type="evidence" value="ECO:0007669"/>
    <property type="project" value="InterPro"/>
</dbReference>
<dbReference type="GeneID" id="110720470"/>
<dbReference type="RefSeq" id="XP_021755198.1">
    <property type="nucleotide sequence ID" value="XM_021899506.1"/>
</dbReference>
<reference evidence="11" key="2">
    <citation type="submission" date="2021-03" db="UniProtKB">
        <authorList>
            <consortium name="EnsemblPlants"/>
        </authorList>
    </citation>
    <scope>IDENTIFICATION</scope>
</reference>
<dbReference type="Gene3D" id="1.20.5.440">
    <property type="entry name" value="ATP synthase delta/epsilon subunit, C-terminal domain"/>
    <property type="match status" value="1"/>
</dbReference>
<keyword evidence="7" id="KW-0406">Ion transport</keyword>
<comment type="subcellular location">
    <subcellularLocation>
        <location evidence="1">Mitochondrion inner membrane</location>
    </subcellularLocation>
</comment>
<keyword evidence="5" id="KW-0999">Mitochondrion inner membrane</keyword>
<dbReference type="GO" id="GO:0005743">
    <property type="term" value="C:mitochondrial inner membrane"/>
    <property type="evidence" value="ECO:0007669"/>
    <property type="project" value="UniProtKB-SubCell"/>
</dbReference>
<evidence type="ECO:0000256" key="6">
    <source>
        <dbReference type="ARBA" id="ARBA00022946"/>
    </source>
</evidence>